<name>A0A545UII9_9GAMM</name>
<comment type="caution">
    <text evidence="6">The sequence shown here is derived from an EMBL/GenBank/DDBJ whole genome shotgun (WGS) entry which is preliminary data.</text>
</comment>
<evidence type="ECO:0000259" key="5">
    <source>
        <dbReference type="PROSITE" id="PS01124"/>
    </source>
</evidence>
<feature type="domain" description="HTH araC/xylS-type" evidence="5">
    <location>
        <begin position="266"/>
        <end position="373"/>
    </location>
</feature>
<keyword evidence="4" id="KW-0472">Membrane</keyword>
<feature type="transmembrane region" description="Helical" evidence="4">
    <location>
        <begin position="6"/>
        <end position="28"/>
    </location>
</feature>
<feature type="transmembrane region" description="Helical" evidence="4">
    <location>
        <begin position="35"/>
        <end position="54"/>
    </location>
</feature>
<dbReference type="OrthoDB" id="345413at2"/>
<evidence type="ECO:0000256" key="4">
    <source>
        <dbReference type="SAM" id="Phobius"/>
    </source>
</evidence>
<evidence type="ECO:0000256" key="1">
    <source>
        <dbReference type="ARBA" id="ARBA00023015"/>
    </source>
</evidence>
<dbReference type="AlphaFoldDB" id="A0A545UII9"/>
<feature type="transmembrane region" description="Helical" evidence="4">
    <location>
        <begin position="66"/>
        <end position="86"/>
    </location>
</feature>
<keyword evidence="7" id="KW-1185">Reference proteome</keyword>
<feature type="transmembrane region" description="Helical" evidence="4">
    <location>
        <begin position="143"/>
        <end position="160"/>
    </location>
</feature>
<sequence length="378" mass="44219">MMSFSFFDVLLMIGITQGLVAVPLLLFARDKRLSNVFLALAILSFCLLFFKILINFTGLARDVPFRYFPNAFELATAPLFYFYVVALTKKGFTWKWKFIKHFIPFIIAQFYAFFIYGSVYTYPTAVIQDEVAHQLYYKLFKEIEDWAIVVSILSYLYLGYRRFIAFQQQVRNSTADSAYPTLSWLRNILVLSIVLWLFLLSNMTLSRLTDLEMHTDLHWKVYFVYIASITYYLSFMAYRQQAPDLDQIYPSELKSANKKASCAETEKLANSFRHLLEQQKIYLEPTLNIRQVAERLDVSQSNFSQVVNTHFDKSFRELINEYRIEDVKEKLLDRQSKVSILSLALESGFNSEASFYRVFKNKTGVSPKEFINQNATTV</sequence>
<evidence type="ECO:0000256" key="3">
    <source>
        <dbReference type="ARBA" id="ARBA00023163"/>
    </source>
</evidence>
<feature type="transmembrane region" description="Helical" evidence="4">
    <location>
        <begin position="181"/>
        <end position="199"/>
    </location>
</feature>
<protein>
    <submittedName>
        <fullName evidence="6">AraC family transcriptional regulator</fullName>
    </submittedName>
</protein>
<evidence type="ECO:0000256" key="2">
    <source>
        <dbReference type="ARBA" id="ARBA00023125"/>
    </source>
</evidence>
<keyword evidence="2" id="KW-0238">DNA-binding</keyword>
<keyword evidence="1" id="KW-0805">Transcription regulation</keyword>
<dbReference type="Pfam" id="PF12833">
    <property type="entry name" value="HTH_18"/>
    <property type="match status" value="1"/>
</dbReference>
<feature type="transmembrane region" description="Helical" evidence="4">
    <location>
        <begin position="219"/>
        <end position="238"/>
    </location>
</feature>
<dbReference type="InterPro" id="IPR009057">
    <property type="entry name" value="Homeodomain-like_sf"/>
</dbReference>
<dbReference type="PANTHER" id="PTHR43280:SF29">
    <property type="entry name" value="ARAC-FAMILY TRANSCRIPTIONAL REGULATOR"/>
    <property type="match status" value="1"/>
</dbReference>
<dbReference type="GO" id="GO:0043565">
    <property type="term" value="F:sequence-specific DNA binding"/>
    <property type="evidence" value="ECO:0007669"/>
    <property type="project" value="InterPro"/>
</dbReference>
<gene>
    <name evidence="6" type="ORF">FLL46_03870</name>
</gene>
<dbReference type="PANTHER" id="PTHR43280">
    <property type="entry name" value="ARAC-FAMILY TRANSCRIPTIONAL REGULATOR"/>
    <property type="match status" value="1"/>
</dbReference>
<dbReference type="GO" id="GO:0003700">
    <property type="term" value="F:DNA-binding transcription factor activity"/>
    <property type="evidence" value="ECO:0007669"/>
    <property type="project" value="InterPro"/>
</dbReference>
<feature type="transmembrane region" description="Helical" evidence="4">
    <location>
        <begin position="98"/>
        <end position="123"/>
    </location>
</feature>
<dbReference type="Gene3D" id="1.10.10.60">
    <property type="entry name" value="Homeodomain-like"/>
    <property type="match status" value="2"/>
</dbReference>
<reference evidence="6 7" key="1">
    <citation type="submission" date="2019-07" db="EMBL/GenBank/DDBJ databases">
        <title>Draft genome for Aliikangiella sp. M105.</title>
        <authorList>
            <person name="Wang G."/>
        </authorList>
    </citation>
    <scope>NUCLEOTIDE SEQUENCE [LARGE SCALE GENOMIC DNA]</scope>
    <source>
        <strain evidence="6 7">M105</strain>
    </source>
</reference>
<dbReference type="InterPro" id="IPR018062">
    <property type="entry name" value="HTH_AraC-typ_CS"/>
</dbReference>
<dbReference type="EMBL" id="VIKS01000002">
    <property type="protein sequence ID" value="TQV89278.1"/>
    <property type="molecule type" value="Genomic_DNA"/>
</dbReference>
<keyword evidence="3" id="KW-0804">Transcription</keyword>
<proteinExistence type="predicted"/>
<accession>A0A545UII9</accession>
<evidence type="ECO:0000313" key="6">
    <source>
        <dbReference type="EMBL" id="TQV89278.1"/>
    </source>
</evidence>
<keyword evidence="4" id="KW-0812">Transmembrane</keyword>
<organism evidence="6 7">
    <name type="scientific">Aliikangiella coralliicola</name>
    <dbReference type="NCBI Taxonomy" id="2592383"/>
    <lineage>
        <taxon>Bacteria</taxon>
        <taxon>Pseudomonadati</taxon>
        <taxon>Pseudomonadota</taxon>
        <taxon>Gammaproteobacteria</taxon>
        <taxon>Oceanospirillales</taxon>
        <taxon>Pleioneaceae</taxon>
        <taxon>Aliikangiella</taxon>
    </lineage>
</organism>
<dbReference type="Proteomes" id="UP000315439">
    <property type="component" value="Unassembled WGS sequence"/>
</dbReference>
<evidence type="ECO:0000313" key="7">
    <source>
        <dbReference type="Proteomes" id="UP000315439"/>
    </source>
</evidence>
<keyword evidence="4" id="KW-1133">Transmembrane helix</keyword>
<dbReference type="InterPro" id="IPR018060">
    <property type="entry name" value="HTH_AraC"/>
</dbReference>
<dbReference type="SUPFAM" id="SSF46689">
    <property type="entry name" value="Homeodomain-like"/>
    <property type="match status" value="1"/>
</dbReference>
<dbReference type="SMART" id="SM00342">
    <property type="entry name" value="HTH_ARAC"/>
    <property type="match status" value="1"/>
</dbReference>
<dbReference type="RefSeq" id="WP_142892128.1">
    <property type="nucleotide sequence ID" value="NZ_ML660161.1"/>
</dbReference>
<dbReference type="PROSITE" id="PS00041">
    <property type="entry name" value="HTH_ARAC_FAMILY_1"/>
    <property type="match status" value="1"/>
</dbReference>
<dbReference type="PROSITE" id="PS01124">
    <property type="entry name" value="HTH_ARAC_FAMILY_2"/>
    <property type="match status" value="1"/>
</dbReference>